<dbReference type="PANTHER" id="PTHR18964:SF149">
    <property type="entry name" value="BIFUNCTIONAL UDP-N-ACETYLGLUCOSAMINE 2-EPIMERASE_N-ACETYLMANNOSAMINE KINASE"/>
    <property type="match status" value="1"/>
</dbReference>
<dbReference type="PROSITE" id="PS01125">
    <property type="entry name" value="ROK"/>
    <property type="match status" value="1"/>
</dbReference>
<protein>
    <submittedName>
        <fullName evidence="2">ROK family protein</fullName>
    </submittedName>
</protein>
<comment type="similarity">
    <text evidence="1">Belongs to the ROK (NagC/XylR) family.</text>
</comment>
<proteinExistence type="inferred from homology"/>
<evidence type="ECO:0000256" key="1">
    <source>
        <dbReference type="ARBA" id="ARBA00006479"/>
    </source>
</evidence>
<accession>A0A7S7NQD8</accession>
<name>A0A7S7NQD8_PALFE</name>
<dbReference type="SUPFAM" id="SSF53067">
    <property type="entry name" value="Actin-like ATPase domain"/>
    <property type="match status" value="1"/>
</dbReference>
<keyword evidence="3" id="KW-1185">Reference proteome</keyword>
<dbReference type="KEGG" id="pfer:IRI77_34910"/>
<dbReference type="RefSeq" id="WP_194449538.1">
    <property type="nucleotide sequence ID" value="NZ_CP063849.1"/>
</dbReference>
<dbReference type="Proteomes" id="UP000593892">
    <property type="component" value="Chromosome"/>
</dbReference>
<dbReference type="PANTHER" id="PTHR18964">
    <property type="entry name" value="ROK (REPRESSOR, ORF, KINASE) FAMILY"/>
    <property type="match status" value="1"/>
</dbReference>
<gene>
    <name evidence="2" type="ORF">IRI77_34910</name>
</gene>
<evidence type="ECO:0000313" key="2">
    <source>
        <dbReference type="EMBL" id="QOY87871.1"/>
    </source>
</evidence>
<organism evidence="2 3">
    <name type="scientific">Paludibaculum fermentans</name>
    <dbReference type="NCBI Taxonomy" id="1473598"/>
    <lineage>
        <taxon>Bacteria</taxon>
        <taxon>Pseudomonadati</taxon>
        <taxon>Acidobacteriota</taxon>
        <taxon>Terriglobia</taxon>
        <taxon>Bryobacterales</taxon>
        <taxon>Bryobacteraceae</taxon>
        <taxon>Paludibaculum</taxon>
    </lineage>
</organism>
<dbReference type="EMBL" id="CP063849">
    <property type="protein sequence ID" value="QOY87871.1"/>
    <property type="molecule type" value="Genomic_DNA"/>
</dbReference>
<dbReference type="AlphaFoldDB" id="A0A7S7NQD8"/>
<dbReference type="InterPro" id="IPR043129">
    <property type="entry name" value="ATPase_NBD"/>
</dbReference>
<dbReference type="InterPro" id="IPR049874">
    <property type="entry name" value="ROK_cs"/>
</dbReference>
<reference evidence="2 3" key="1">
    <citation type="submission" date="2020-10" db="EMBL/GenBank/DDBJ databases">
        <title>Complete genome sequence of Paludibaculum fermentans P105T, a facultatively anaerobic acidobacterium capable of dissimilatory Fe(III) reduction.</title>
        <authorList>
            <person name="Dedysh S.N."/>
            <person name="Beletsky A.V."/>
            <person name="Kulichevskaya I.S."/>
            <person name="Mardanov A.V."/>
            <person name="Ravin N.V."/>
        </authorList>
    </citation>
    <scope>NUCLEOTIDE SEQUENCE [LARGE SCALE GENOMIC DNA]</scope>
    <source>
        <strain evidence="2 3">P105</strain>
    </source>
</reference>
<dbReference type="Pfam" id="PF00480">
    <property type="entry name" value="ROK"/>
    <property type="match status" value="1"/>
</dbReference>
<evidence type="ECO:0000313" key="3">
    <source>
        <dbReference type="Proteomes" id="UP000593892"/>
    </source>
</evidence>
<dbReference type="Gene3D" id="3.30.420.40">
    <property type="match status" value="2"/>
</dbReference>
<dbReference type="InterPro" id="IPR000600">
    <property type="entry name" value="ROK"/>
</dbReference>
<sequence length="318" mass="33522">MVTTNRYSIGVDLGGTNLRAAAIDSDGKQLGKSSGKTNLREGREAVIEDIVLAIRALRDEFGQDKLAGIGVAVPGFIELKKGLIVGSNNLPAFDGFPLRDDLSEKLGKPVILENDANAAALGEKWLGAGQDVNDLVLLTLGTGIGGGIISDGRILHGFVGMAAELGHMTVIPGGNPCGCGNEGCLEKHASATAVASMGRLLHLGDNPTSKDIYQIAMGEGEDAKKARHVFELMGTALGIAIGNLINIFNFPLYLLSGGPLPAWDLFAPAIFREVEKRSFTYRNTKTRIERATLGGEAGLYGAAYLPFQCSGELKRAET</sequence>